<evidence type="ECO:0000313" key="2">
    <source>
        <dbReference type="EMBL" id="BAK38366.1"/>
    </source>
</evidence>
<dbReference type="AlphaFoldDB" id="F5XJU8"/>
<accession>F5XJU8</accession>
<name>F5XJU8_MICPN</name>
<evidence type="ECO:0000256" key="1">
    <source>
        <dbReference type="SAM" id="MobiDB-lite"/>
    </source>
</evidence>
<sequence>MKRLPPHSTPHPKEHGRQHPANPGEMVDVVANPANPDAW</sequence>
<reference evidence="2 3" key="1">
    <citation type="submission" date="2011-05" db="EMBL/GenBank/DDBJ databases">
        <title>Whole genome sequence of Microlunatus phosphovorus NM-1.</title>
        <authorList>
            <person name="Hosoyama A."/>
            <person name="Sasaki K."/>
            <person name="Harada T."/>
            <person name="Igarashi R."/>
            <person name="Kawakoshi A."/>
            <person name="Sasagawa M."/>
            <person name="Fukada J."/>
            <person name="Nakamura S."/>
            <person name="Katano Y."/>
            <person name="Hanada S."/>
            <person name="Kamagata Y."/>
            <person name="Nakamura N."/>
            <person name="Yamazaki S."/>
            <person name="Fujita N."/>
        </authorList>
    </citation>
    <scope>NUCLEOTIDE SEQUENCE [LARGE SCALE GENOMIC DNA]</scope>
    <source>
        <strain evidence="3">ATCC 700054 / DSM 10555 / JCM 9379 / NBRC 101784 / NCIMB 13414 / VKM Ac-1990 / NM-1</strain>
    </source>
</reference>
<dbReference type="Proteomes" id="UP000007947">
    <property type="component" value="Chromosome"/>
</dbReference>
<organism evidence="2 3">
    <name type="scientific">Microlunatus phosphovorus (strain ATCC 700054 / DSM 10555 / JCM 9379 / NBRC 101784 / NCIMB 13414 / VKM Ac-1990 / NM-1)</name>
    <dbReference type="NCBI Taxonomy" id="1032480"/>
    <lineage>
        <taxon>Bacteria</taxon>
        <taxon>Bacillati</taxon>
        <taxon>Actinomycetota</taxon>
        <taxon>Actinomycetes</taxon>
        <taxon>Propionibacteriales</taxon>
        <taxon>Propionibacteriaceae</taxon>
        <taxon>Microlunatus</taxon>
    </lineage>
</organism>
<dbReference type="EMBL" id="AP012204">
    <property type="protein sequence ID" value="BAK38366.1"/>
    <property type="molecule type" value="Genomic_DNA"/>
</dbReference>
<dbReference type="HOGENOM" id="CLU_3312795_0_0_11"/>
<keyword evidence="3" id="KW-1185">Reference proteome</keyword>
<gene>
    <name evidence="2" type="ordered locus">MLP_53520</name>
</gene>
<proteinExistence type="predicted"/>
<dbReference type="KEGG" id="mph:MLP_53520"/>
<feature type="region of interest" description="Disordered" evidence="1">
    <location>
        <begin position="1"/>
        <end position="39"/>
    </location>
</feature>
<protein>
    <submittedName>
        <fullName evidence="2">Uncharacterized protein</fullName>
    </submittedName>
</protein>
<evidence type="ECO:0000313" key="3">
    <source>
        <dbReference type="Proteomes" id="UP000007947"/>
    </source>
</evidence>